<keyword evidence="10" id="KW-1185">Reference proteome</keyword>
<reference evidence="9" key="1">
    <citation type="journal article" date="2020" name="Stud. Mycol.">
        <title>101 Dothideomycetes genomes: a test case for predicting lifestyles and emergence of pathogens.</title>
        <authorList>
            <person name="Haridas S."/>
            <person name="Albert R."/>
            <person name="Binder M."/>
            <person name="Bloem J."/>
            <person name="Labutti K."/>
            <person name="Salamov A."/>
            <person name="Andreopoulos B."/>
            <person name="Baker S."/>
            <person name="Barry K."/>
            <person name="Bills G."/>
            <person name="Bluhm B."/>
            <person name="Cannon C."/>
            <person name="Castanera R."/>
            <person name="Culley D."/>
            <person name="Daum C."/>
            <person name="Ezra D."/>
            <person name="Gonzalez J."/>
            <person name="Henrissat B."/>
            <person name="Kuo A."/>
            <person name="Liang C."/>
            <person name="Lipzen A."/>
            <person name="Lutzoni F."/>
            <person name="Magnuson J."/>
            <person name="Mondo S."/>
            <person name="Nolan M."/>
            <person name="Ohm R."/>
            <person name="Pangilinan J."/>
            <person name="Park H.-J."/>
            <person name="Ramirez L."/>
            <person name="Alfaro M."/>
            <person name="Sun H."/>
            <person name="Tritt A."/>
            <person name="Yoshinaga Y."/>
            <person name="Zwiers L.-H."/>
            <person name="Turgeon B."/>
            <person name="Goodwin S."/>
            <person name="Spatafora J."/>
            <person name="Crous P."/>
            <person name="Grigoriev I."/>
        </authorList>
    </citation>
    <scope>NUCLEOTIDE SEQUENCE</scope>
    <source>
        <strain evidence="9">CBS 260.36</strain>
    </source>
</reference>
<feature type="domain" description="Peptidase A1" evidence="8">
    <location>
        <begin position="87"/>
        <end position="389"/>
    </location>
</feature>
<evidence type="ECO:0000256" key="6">
    <source>
        <dbReference type="RuleBase" id="RU000454"/>
    </source>
</evidence>
<dbReference type="EMBL" id="ML996087">
    <property type="protein sequence ID" value="KAF2151612.1"/>
    <property type="molecule type" value="Genomic_DNA"/>
</dbReference>
<keyword evidence="4 6" id="KW-0378">Hydrolase</keyword>
<evidence type="ECO:0000256" key="2">
    <source>
        <dbReference type="ARBA" id="ARBA00022670"/>
    </source>
</evidence>
<dbReference type="InterPro" id="IPR001461">
    <property type="entry name" value="Aspartic_peptidase_A1"/>
</dbReference>
<dbReference type="Pfam" id="PF00026">
    <property type="entry name" value="Asp"/>
    <property type="match status" value="1"/>
</dbReference>
<dbReference type="PROSITE" id="PS00141">
    <property type="entry name" value="ASP_PROTEASE"/>
    <property type="match status" value="2"/>
</dbReference>
<feature type="chain" id="PRO_5040337772" evidence="7">
    <location>
        <begin position="20"/>
        <end position="392"/>
    </location>
</feature>
<feature type="signal peptide" evidence="7">
    <location>
        <begin position="1"/>
        <end position="19"/>
    </location>
</feature>
<dbReference type="PANTHER" id="PTHR47966">
    <property type="entry name" value="BETA-SITE APP-CLEAVING ENZYME, ISOFORM A-RELATED"/>
    <property type="match status" value="1"/>
</dbReference>
<dbReference type="AlphaFoldDB" id="A0A9P4IXA0"/>
<proteinExistence type="inferred from homology"/>
<evidence type="ECO:0000256" key="5">
    <source>
        <dbReference type="PIRSR" id="PIRSR601461-1"/>
    </source>
</evidence>
<dbReference type="InterPro" id="IPR021109">
    <property type="entry name" value="Peptidase_aspartic_dom_sf"/>
</dbReference>
<feature type="active site" evidence="5">
    <location>
        <position position="103"/>
    </location>
</feature>
<gene>
    <name evidence="9" type="ORF">K461DRAFT_313476</name>
</gene>
<dbReference type="GO" id="GO:0004190">
    <property type="term" value="F:aspartic-type endopeptidase activity"/>
    <property type="evidence" value="ECO:0007669"/>
    <property type="project" value="UniProtKB-KW"/>
</dbReference>
<dbReference type="GO" id="GO:0006508">
    <property type="term" value="P:proteolysis"/>
    <property type="evidence" value="ECO:0007669"/>
    <property type="project" value="UniProtKB-KW"/>
</dbReference>
<evidence type="ECO:0000256" key="4">
    <source>
        <dbReference type="ARBA" id="ARBA00022801"/>
    </source>
</evidence>
<dbReference type="InterPro" id="IPR033121">
    <property type="entry name" value="PEPTIDASE_A1"/>
</dbReference>
<dbReference type="InterPro" id="IPR001969">
    <property type="entry name" value="Aspartic_peptidase_AS"/>
</dbReference>
<dbReference type="Gene3D" id="2.40.70.10">
    <property type="entry name" value="Acid Proteases"/>
    <property type="match status" value="2"/>
</dbReference>
<keyword evidence="3 6" id="KW-0064">Aspartyl protease</keyword>
<dbReference type="CDD" id="cd06097">
    <property type="entry name" value="Aspergillopepsin_like"/>
    <property type="match status" value="1"/>
</dbReference>
<evidence type="ECO:0000256" key="3">
    <source>
        <dbReference type="ARBA" id="ARBA00022750"/>
    </source>
</evidence>
<comment type="caution">
    <text evidence="9">The sequence shown here is derived from an EMBL/GenBank/DDBJ whole genome shotgun (WGS) entry which is preliminary data.</text>
</comment>
<protein>
    <submittedName>
        <fullName evidence="9">Aspartic proteinase II-1</fullName>
    </submittedName>
</protein>
<dbReference type="PRINTS" id="PR00792">
    <property type="entry name" value="PEPSIN"/>
</dbReference>
<name>A0A9P4IXA0_9PEZI</name>
<dbReference type="SUPFAM" id="SSF50630">
    <property type="entry name" value="Acid proteases"/>
    <property type="match status" value="1"/>
</dbReference>
<organism evidence="9 10">
    <name type="scientific">Myriangium duriaei CBS 260.36</name>
    <dbReference type="NCBI Taxonomy" id="1168546"/>
    <lineage>
        <taxon>Eukaryota</taxon>
        <taxon>Fungi</taxon>
        <taxon>Dikarya</taxon>
        <taxon>Ascomycota</taxon>
        <taxon>Pezizomycotina</taxon>
        <taxon>Dothideomycetes</taxon>
        <taxon>Dothideomycetidae</taxon>
        <taxon>Myriangiales</taxon>
        <taxon>Myriangiaceae</taxon>
        <taxon>Myriangium</taxon>
    </lineage>
</organism>
<evidence type="ECO:0000256" key="1">
    <source>
        <dbReference type="ARBA" id="ARBA00007447"/>
    </source>
</evidence>
<comment type="similarity">
    <text evidence="1 6">Belongs to the peptidase A1 family.</text>
</comment>
<evidence type="ECO:0000256" key="7">
    <source>
        <dbReference type="SAM" id="SignalP"/>
    </source>
</evidence>
<feature type="active site" evidence="5">
    <location>
        <position position="283"/>
    </location>
</feature>
<keyword evidence="7" id="KW-0732">Signal</keyword>
<dbReference type="Proteomes" id="UP000799439">
    <property type="component" value="Unassembled WGS sequence"/>
</dbReference>
<accession>A0A9P4IXA0</accession>
<evidence type="ECO:0000313" key="10">
    <source>
        <dbReference type="Proteomes" id="UP000799439"/>
    </source>
</evidence>
<sequence length="392" mass="41933">MHSTASIAVVAALAGMSVAKPVEIQGKSTFRVDQVAVPKKANLNAAQHVLKAQAKYGNLNNVDPAIKQAAAQQGSVQANNEPNDREYLCPVSIGGQTLNLDFDTGSDDLWVFSTLTPSSQSQGHTKYNPSRAQRLNGETWSIKYQDQSGSSGIVYSDKVVVGGVTATNQAVEVATQVSQQFQEDTDNDGLLGLSLGSNTCQPQRCTSFFDNVKSSLSQALFATRLRRGQPGVYDFGYIDNSLYTGSISYVNTDSSYPNYWTFQAGDLSVNGNGIGSGGLAIADTGTTLMLVPNDILNAYYGQIQSAQNSGGMWIFDCNDQIPDLQVNIGGGTFTVPGSYINWVNNGDGTCSGGLQYNQGLPFSIYGDIFLKNQYVVFDQTQGYPRLGFAQGA</sequence>
<evidence type="ECO:0000259" key="8">
    <source>
        <dbReference type="PROSITE" id="PS51767"/>
    </source>
</evidence>
<dbReference type="PANTHER" id="PTHR47966:SF2">
    <property type="entry name" value="ASPERGILLOPEPSIN-1-RELATED"/>
    <property type="match status" value="1"/>
</dbReference>
<keyword evidence="2 6" id="KW-0645">Protease</keyword>
<evidence type="ECO:0000313" key="9">
    <source>
        <dbReference type="EMBL" id="KAF2151612.1"/>
    </source>
</evidence>
<dbReference type="FunFam" id="2.40.70.10:FF:000026">
    <property type="entry name" value="Endothiapepsin"/>
    <property type="match status" value="1"/>
</dbReference>
<dbReference type="PROSITE" id="PS51767">
    <property type="entry name" value="PEPTIDASE_A1"/>
    <property type="match status" value="1"/>
</dbReference>
<dbReference type="InterPro" id="IPR034163">
    <property type="entry name" value="Aspergillopepsin-like_cat_dom"/>
</dbReference>
<dbReference type="OrthoDB" id="2747330at2759"/>